<keyword evidence="3" id="KW-1185">Reference proteome</keyword>
<dbReference type="Proteomes" id="UP000676325">
    <property type="component" value="Unassembled WGS sequence"/>
</dbReference>
<sequence length="129" mass="13411">MKQGSSISAGDAERLLRGEHVDGAREQQVADVLAQLAPADAADAPVPAALLLAFARQAPGADAASHAADHAADRPSDRAAASDRAVNGSRRRRARTSRTGARSGQFSAQGRHFGVRGGQFGPRGWTFGR</sequence>
<feature type="non-terminal residue" evidence="2">
    <location>
        <position position="129"/>
    </location>
</feature>
<organism evidence="2 3">
    <name type="scientific">Actinospica acidithermotolerans</name>
    <dbReference type="NCBI Taxonomy" id="2828514"/>
    <lineage>
        <taxon>Bacteria</taxon>
        <taxon>Bacillati</taxon>
        <taxon>Actinomycetota</taxon>
        <taxon>Actinomycetes</taxon>
        <taxon>Catenulisporales</taxon>
        <taxon>Actinospicaceae</taxon>
        <taxon>Actinospica</taxon>
    </lineage>
</organism>
<proteinExistence type="predicted"/>
<dbReference type="AlphaFoldDB" id="A0A941EIN4"/>
<dbReference type="EMBL" id="JAGSOH010000306">
    <property type="protein sequence ID" value="MBR7831518.1"/>
    <property type="molecule type" value="Genomic_DNA"/>
</dbReference>
<protein>
    <submittedName>
        <fullName evidence="2">Uncharacterized protein</fullName>
    </submittedName>
</protein>
<evidence type="ECO:0000313" key="2">
    <source>
        <dbReference type="EMBL" id="MBR7831518.1"/>
    </source>
</evidence>
<name>A0A941EIN4_9ACTN</name>
<feature type="region of interest" description="Disordered" evidence="1">
    <location>
        <begin position="61"/>
        <end position="129"/>
    </location>
</feature>
<gene>
    <name evidence="2" type="ORF">KDK95_34835</name>
</gene>
<comment type="caution">
    <text evidence="2">The sequence shown here is derived from an EMBL/GenBank/DDBJ whole genome shotgun (WGS) entry which is preliminary data.</text>
</comment>
<feature type="compositionally biased region" description="Basic and acidic residues" evidence="1">
    <location>
        <begin position="67"/>
        <end position="81"/>
    </location>
</feature>
<evidence type="ECO:0000313" key="3">
    <source>
        <dbReference type="Proteomes" id="UP000676325"/>
    </source>
</evidence>
<accession>A0A941EIN4</accession>
<evidence type="ECO:0000256" key="1">
    <source>
        <dbReference type="SAM" id="MobiDB-lite"/>
    </source>
</evidence>
<reference evidence="2" key="1">
    <citation type="submission" date="2021-04" db="EMBL/GenBank/DDBJ databases">
        <title>Genome based classification of Actinospica acidithermotolerans sp. nov., an actinobacterium isolated from an Indonesian hot spring.</title>
        <authorList>
            <person name="Kusuma A.B."/>
            <person name="Putra K.E."/>
            <person name="Nafisah S."/>
            <person name="Loh J."/>
            <person name="Nouioui I."/>
            <person name="Goodfellow M."/>
        </authorList>
    </citation>
    <scope>NUCLEOTIDE SEQUENCE</scope>
    <source>
        <strain evidence="2">MGRD01-02</strain>
    </source>
</reference>